<dbReference type="PRINTS" id="PR00035">
    <property type="entry name" value="HTHGNTR"/>
</dbReference>
<keyword evidence="2" id="KW-0238">DNA-binding</keyword>
<dbReference type="PROSITE" id="PS50949">
    <property type="entry name" value="HTH_GNTR"/>
    <property type="match status" value="1"/>
</dbReference>
<dbReference type="RefSeq" id="WP_255226180.1">
    <property type="nucleotide sequence ID" value="NZ_JAJEKE010000002.1"/>
</dbReference>
<sequence length="210" mass="24525">MEYFTRVQIYEKIRQDILDGRYERGESLIEQKLAQEFGVSRTPVREVLRQLELDGLVGSIPNRGVFVIGITQEDIEDIYEIRRRIEGLAALWATDKMAEEEFAELENIYNLMEFYTHKHDVSQVAKLNTQFHEVIFKASHSKYLKNMLSNFQVYIQWARYASLKVPGRMEAALAEHKGILEAFRQKDRLLAEKLIMEHVANSSKNIKTAQ</sequence>
<dbReference type="SMART" id="SM00345">
    <property type="entry name" value="HTH_GNTR"/>
    <property type="match status" value="1"/>
</dbReference>
<dbReference type="Proteomes" id="UP001651880">
    <property type="component" value="Unassembled WGS sequence"/>
</dbReference>
<dbReference type="Pfam" id="PF00392">
    <property type="entry name" value="GntR"/>
    <property type="match status" value="1"/>
</dbReference>
<comment type="caution">
    <text evidence="5">The sequence shown here is derived from an EMBL/GenBank/DDBJ whole genome shotgun (WGS) entry which is preliminary data.</text>
</comment>
<keyword evidence="3" id="KW-0804">Transcription</keyword>
<dbReference type="InterPro" id="IPR011711">
    <property type="entry name" value="GntR_C"/>
</dbReference>
<evidence type="ECO:0000259" key="4">
    <source>
        <dbReference type="PROSITE" id="PS50949"/>
    </source>
</evidence>
<dbReference type="Gene3D" id="1.20.120.530">
    <property type="entry name" value="GntR ligand-binding domain-like"/>
    <property type="match status" value="1"/>
</dbReference>
<evidence type="ECO:0000256" key="3">
    <source>
        <dbReference type="ARBA" id="ARBA00023163"/>
    </source>
</evidence>
<dbReference type="PANTHER" id="PTHR43537">
    <property type="entry name" value="TRANSCRIPTIONAL REGULATOR, GNTR FAMILY"/>
    <property type="match status" value="1"/>
</dbReference>
<dbReference type="InterPro" id="IPR036390">
    <property type="entry name" value="WH_DNA-bd_sf"/>
</dbReference>
<gene>
    <name evidence="5" type="ORF">LJD61_03785</name>
</gene>
<dbReference type="SUPFAM" id="SSF48008">
    <property type="entry name" value="GntR ligand-binding domain-like"/>
    <property type="match status" value="1"/>
</dbReference>
<name>A0ABT1NBP8_9FIRM</name>
<keyword evidence="1" id="KW-0805">Transcription regulation</keyword>
<reference evidence="5 6" key="1">
    <citation type="submission" date="2021-10" db="EMBL/GenBank/DDBJ databases">
        <title>Lutispora strain m25 sp. nov., a thermophilic, non-spore-forming bacterium isolated from a lab-scale methanogenic bioreactor digesting anaerobic sludge.</title>
        <authorList>
            <person name="El Houari A."/>
            <person name="Mcdonald J."/>
        </authorList>
    </citation>
    <scope>NUCLEOTIDE SEQUENCE [LARGE SCALE GENOMIC DNA]</scope>
    <source>
        <strain evidence="6">m25</strain>
    </source>
</reference>
<evidence type="ECO:0000313" key="5">
    <source>
        <dbReference type="EMBL" id="MCQ1528665.1"/>
    </source>
</evidence>
<dbReference type="CDD" id="cd07377">
    <property type="entry name" value="WHTH_GntR"/>
    <property type="match status" value="1"/>
</dbReference>
<accession>A0ABT1NBP8</accession>
<dbReference type="SUPFAM" id="SSF46785">
    <property type="entry name" value="Winged helix' DNA-binding domain"/>
    <property type="match status" value="1"/>
</dbReference>
<dbReference type="Gene3D" id="1.10.10.10">
    <property type="entry name" value="Winged helix-like DNA-binding domain superfamily/Winged helix DNA-binding domain"/>
    <property type="match status" value="1"/>
</dbReference>
<protein>
    <submittedName>
        <fullName evidence="5">GntR family transcriptional regulator</fullName>
    </submittedName>
</protein>
<feature type="domain" description="HTH gntR-type" evidence="4">
    <location>
        <begin position="3"/>
        <end position="70"/>
    </location>
</feature>
<dbReference type="EMBL" id="JAJEKE010000002">
    <property type="protein sequence ID" value="MCQ1528665.1"/>
    <property type="molecule type" value="Genomic_DNA"/>
</dbReference>
<dbReference type="InterPro" id="IPR036388">
    <property type="entry name" value="WH-like_DNA-bd_sf"/>
</dbReference>
<dbReference type="InterPro" id="IPR000524">
    <property type="entry name" value="Tscrpt_reg_HTH_GntR"/>
</dbReference>
<keyword evidence="6" id="KW-1185">Reference proteome</keyword>
<evidence type="ECO:0000313" key="6">
    <source>
        <dbReference type="Proteomes" id="UP001651880"/>
    </source>
</evidence>
<dbReference type="SMART" id="SM00895">
    <property type="entry name" value="FCD"/>
    <property type="match status" value="1"/>
</dbReference>
<proteinExistence type="predicted"/>
<evidence type="ECO:0000256" key="1">
    <source>
        <dbReference type="ARBA" id="ARBA00023015"/>
    </source>
</evidence>
<dbReference type="InterPro" id="IPR008920">
    <property type="entry name" value="TF_FadR/GntR_C"/>
</dbReference>
<dbReference type="Pfam" id="PF07729">
    <property type="entry name" value="FCD"/>
    <property type="match status" value="1"/>
</dbReference>
<evidence type="ECO:0000256" key="2">
    <source>
        <dbReference type="ARBA" id="ARBA00023125"/>
    </source>
</evidence>
<organism evidence="5 6">
    <name type="scientific">Lutispora saccharofermentans</name>
    <dbReference type="NCBI Taxonomy" id="3024236"/>
    <lineage>
        <taxon>Bacteria</taxon>
        <taxon>Bacillati</taxon>
        <taxon>Bacillota</taxon>
        <taxon>Clostridia</taxon>
        <taxon>Lutisporales</taxon>
        <taxon>Lutisporaceae</taxon>
        <taxon>Lutispora</taxon>
    </lineage>
</organism>
<dbReference type="PANTHER" id="PTHR43537:SF24">
    <property type="entry name" value="GLUCONATE OPERON TRANSCRIPTIONAL REPRESSOR"/>
    <property type="match status" value="1"/>
</dbReference>